<dbReference type="InterPro" id="IPR002181">
    <property type="entry name" value="Fibrinogen_a/b/g_C_dom"/>
</dbReference>
<dbReference type="PANTHER" id="PTHR19143:SF438">
    <property type="entry name" value="FIBRINOGEN C-TERMINAL DOMAIN-CONTAINING PROTEIN"/>
    <property type="match status" value="1"/>
</dbReference>
<proteinExistence type="predicted"/>
<evidence type="ECO:0000313" key="2">
    <source>
        <dbReference type="EMBL" id="NXG14351.1"/>
    </source>
</evidence>
<dbReference type="EMBL" id="VWZG01001412">
    <property type="protein sequence ID" value="NXG14351.1"/>
    <property type="molecule type" value="Genomic_DNA"/>
</dbReference>
<accession>A0A7K8ZF84</accession>
<dbReference type="CDD" id="cd00087">
    <property type="entry name" value="FReD"/>
    <property type="match status" value="1"/>
</dbReference>
<dbReference type="Gene3D" id="3.90.215.10">
    <property type="entry name" value="Gamma Fibrinogen, chain A, domain 1"/>
    <property type="match status" value="1"/>
</dbReference>
<name>A0A7K8ZF84_9PASS</name>
<keyword evidence="3" id="KW-1185">Reference proteome</keyword>
<dbReference type="AlphaFoldDB" id="A0A7K8ZF84"/>
<dbReference type="Proteomes" id="UP000591535">
    <property type="component" value="Unassembled WGS sequence"/>
</dbReference>
<evidence type="ECO:0000313" key="3">
    <source>
        <dbReference type="Proteomes" id="UP000591535"/>
    </source>
</evidence>
<dbReference type="NCBIfam" id="NF040941">
    <property type="entry name" value="GGGWT_bact"/>
    <property type="match status" value="1"/>
</dbReference>
<dbReference type="Gene3D" id="4.10.530.10">
    <property type="entry name" value="Gamma-fibrinogen Carboxyl Terminal Fragment, domain 2"/>
    <property type="match status" value="1"/>
</dbReference>
<dbReference type="PROSITE" id="PS51406">
    <property type="entry name" value="FIBRINOGEN_C_2"/>
    <property type="match status" value="1"/>
</dbReference>
<dbReference type="PANTHER" id="PTHR19143">
    <property type="entry name" value="FIBRINOGEN/TENASCIN/ANGIOPOEITIN"/>
    <property type="match status" value="1"/>
</dbReference>
<dbReference type="SUPFAM" id="SSF56496">
    <property type="entry name" value="Fibrinogen C-terminal domain-like"/>
    <property type="match status" value="1"/>
</dbReference>
<comment type="caution">
    <text evidence="2">The sequence shown here is derived from an EMBL/GenBank/DDBJ whole genome shotgun (WGS) entry which is preliminary data.</text>
</comment>
<dbReference type="InterPro" id="IPR014716">
    <property type="entry name" value="Fibrinogen_a/b/g_C_1"/>
</dbReference>
<dbReference type="InterPro" id="IPR036056">
    <property type="entry name" value="Fibrinogen-like_C"/>
</dbReference>
<feature type="non-terminal residue" evidence="2">
    <location>
        <position position="1"/>
    </location>
</feature>
<dbReference type="SMART" id="SM00186">
    <property type="entry name" value="FBG"/>
    <property type="match status" value="1"/>
</dbReference>
<dbReference type="Pfam" id="PF00147">
    <property type="entry name" value="Fibrinogen_C"/>
    <property type="match status" value="1"/>
</dbReference>
<feature type="domain" description="Fibrinogen C-terminal" evidence="1">
    <location>
        <begin position="47"/>
        <end position="231"/>
    </location>
</feature>
<gene>
    <name evidence="2" type="primary">Fgl1l_1</name>
    <name evidence="2" type="ORF">GRAVAR_R01152</name>
</gene>
<sequence length="255" mass="29086">VLALLAPLLALRIENLERMNVNLDDIVNIRSSDLTVDEYEVSGQQNLADTEWPKDCSEVPDGNPSGVYVIQPTGLSPIVVYCEMNKKYGGWTVIQRNHRESEMSWDESWSTYKYGFGNLHTDFWLGNQYIYRIAKQKTYQVRFVIWDASNNKTFADYDLFLLDDESQGYRLRLGSYSGTAEDAMASPSLAITHDNMKFSTKDRDQDISSENCASISGGGWWYSVCYYAQLNMKKHLTWGSLCRGNCEASTILIRP</sequence>
<evidence type="ECO:0000259" key="1">
    <source>
        <dbReference type="PROSITE" id="PS51406"/>
    </source>
</evidence>
<reference evidence="2 3" key="1">
    <citation type="submission" date="2019-09" db="EMBL/GenBank/DDBJ databases">
        <title>Bird 10,000 Genomes (B10K) Project - Family phase.</title>
        <authorList>
            <person name="Zhang G."/>
        </authorList>
    </citation>
    <scope>NUCLEOTIDE SEQUENCE [LARGE SCALE GENOMIC DNA]</scope>
    <source>
        <strain evidence="2">B10K-DU-001-02</strain>
        <tissue evidence="2">Muscle</tissue>
    </source>
</reference>
<feature type="non-terminal residue" evidence="2">
    <location>
        <position position="255"/>
    </location>
</feature>
<dbReference type="GO" id="GO:0005615">
    <property type="term" value="C:extracellular space"/>
    <property type="evidence" value="ECO:0007669"/>
    <property type="project" value="TreeGrafter"/>
</dbReference>
<dbReference type="InterPro" id="IPR050373">
    <property type="entry name" value="Fibrinogen_C-term_domain"/>
</dbReference>
<protein>
    <submittedName>
        <fullName evidence="2">FGL1L protein</fullName>
    </submittedName>
</protein>
<organism evidence="2 3">
    <name type="scientific">Grallaria varia</name>
    <name type="common">variegated antpitta</name>
    <dbReference type="NCBI Taxonomy" id="117165"/>
    <lineage>
        <taxon>Eukaryota</taxon>
        <taxon>Metazoa</taxon>
        <taxon>Chordata</taxon>
        <taxon>Craniata</taxon>
        <taxon>Vertebrata</taxon>
        <taxon>Euteleostomi</taxon>
        <taxon>Archelosauria</taxon>
        <taxon>Archosauria</taxon>
        <taxon>Dinosauria</taxon>
        <taxon>Saurischia</taxon>
        <taxon>Theropoda</taxon>
        <taxon>Coelurosauria</taxon>
        <taxon>Aves</taxon>
        <taxon>Neognathae</taxon>
        <taxon>Neoaves</taxon>
        <taxon>Telluraves</taxon>
        <taxon>Australaves</taxon>
        <taxon>Passeriformes</taxon>
        <taxon>Formicariidae</taxon>
        <taxon>Grallaria</taxon>
    </lineage>
</organism>